<reference evidence="2" key="1">
    <citation type="submission" date="2023-06" db="EMBL/GenBank/DDBJ databases">
        <title>Genome-scale phylogeny and comparative genomics of the fungal order Sordariales.</title>
        <authorList>
            <consortium name="Lawrence Berkeley National Laboratory"/>
            <person name="Hensen N."/>
            <person name="Bonometti L."/>
            <person name="Westerberg I."/>
            <person name="Brannstrom I.O."/>
            <person name="Guillou S."/>
            <person name="Cros-Aarteil S."/>
            <person name="Calhoun S."/>
            <person name="Haridas S."/>
            <person name="Kuo A."/>
            <person name="Mondo S."/>
            <person name="Pangilinan J."/>
            <person name="Riley R."/>
            <person name="LaButti K."/>
            <person name="Andreopoulos B."/>
            <person name="Lipzen A."/>
            <person name="Chen C."/>
            <person name="Yanf M."/>
            <person name="Daum C."/>
            <person name="Ng V."/>
            <person name="Clum A."/>
            <person name="Steindorff A."/>
            <person name="Ohm R."/>
            <person name="Martin F."/>
            <person name="Silar P."/>
            <person name="Natvig D."/>
            <person name="Lalanne C."/>
            <person name="Gautier V."/>
            <person name="Ament-velasquez S.L."/>
            <person name="Kruys A."/>
            <person name="Hutchinson M.I."/>
            <person name="Powell A.J."/>
            <person name="Barry K."/>
            <person name="Miller A.N."/>
            <person name="Grigoriev I.V."/>
            <person name="Debuchy R."/>
            <person name="Gladieux P."/>
            <person name="Thoren M.H."/>
            <person name="Johannesson H."/>
        </authorList>
    </citation>
    <scope>NUCLEOTIDE SEQUENCE</scope>
    <source>
        <strain evidence="2">SMH3187-1</strain>
    </source>
</reference>
<dbReference type="Pfam" id="PF07818">
    <property type="entry name" value="HCNGP"/>
    <property type="match status" value="1"/>
</dbReference>
<evidence type="ECO:0000313" key="3">
    <source>
        <dbReference type="Proteomes" id="UP001172155"/>
    </source>
</evidence>
<dbReference type="GO" id="GO:0005634">
    <property type="term" value="C:nucleus"/>
    <property type="evidence" value="ECO:0007669"/>
    <property type="project" value="TreeGrafter"/>
</dbReference>
<accession>A0AA40F628</accession>
<dbReference type="AlphaFoldDB" id="A0AA40F628"/>
<feature type="compositionally biased region" description="Low complexity" evidence="1">
    <location>
        <begin position="17"/>
        <end position="27"/>
    </location>
</feature>
<dbReference type="InterPro" id="IPR012479">
    <property type="entry name" value="SAP30BP"/>
</dbReference>
<dbReference type="PANTHER" id="PTHR13464:SF0">
    <property type="entry name" value="SAP30-BINDING PROTEIN"/>
    <property type="match status" value="1"/>
</dbReference>
<dbReference type="PANTHER" id="PTHR13464">
    <property type="entry name" value="TRANSCRIPTIONAL REGULATOR PROTEIN HCNGP"/>
    <property type="match status" value="1"/>
</dbReference>
<protein>
    <recommendedName>
        <fullName evidence="4">HCNGP-like protein</fullName>
    </recommendedName>
</protein>
<keyword evidence="3" id="KW-1185">Reference proteome</keyword>
<comment type="caution">
    <text evidence="2">The sequence shown here is derived from an EMBL/GenBank/DDBJ whole genome shotgun (WGS) entry which is preliminary data.</text>
</comment>
<evidence type="ECO:0000256" key="1">
    <source>
        <dbReference type="SAM" id="MobiDB-lite"/>
    </source>
</evidence>
<dbReference type="EMBL" id="JAUKUD010000002">
    <property type="protein sequence ID" value="KAK0751642.1"/>
    <property type="molecule type" value="Genomic_DNA"/>
</dbReference>
<dbReference type="Proteomes" id="UP001172155">
    <property type="component" value="Unassembled WGS sequence"/>
</dbReference>
<sequence>MGLVQYESSDEDEDVQVDASAQSSSSSTQNNVSEPQNALAPPPTKPTSPAPLTTIPNPPPSQPSQEPPKPALGPILGPALGPPPPPTNLSTIAMDVDQPAPTDDDLSFLSHPASHPPRSPYSSTRALLRDLTLPAVPNMDIPPSPPGSPRPAGLDALNAKFDTFLRLKRADPAADRAPQHFNARLAASASLRNPALTDKLLGFVGVGGGAGEGVDEYGTTLGKEVWDPRGFPEWAFKGALRRAHEEGKRGLGEKIEFVPAGSGAEVAAGAAPVRGGRRTMFDT</sequence>
<feature type="compositionally biased region" description="Pro residues" evidence="1">
    <location>
        <begin position="40"/>
        <end position="49"/>
    </location>
</feature>
<dbReference type="GO" id="GO:0006355">
    <property type="term" value="P:regulation of DNA-templated transcription"/>
    <property type="evidence" value="ECO:0007669"/>
    <property type="project" value="InterPro"/>
</dbReference>
<evidence type="ECO:0000313" key="2">
    <source>
        <dbReference type="EMBL" id="KAK0751642.1"/>
    </source>
</evidence>
<feature type="compositionally biased region" description="Pro residues" evidence="1">
    <location>
        <begin position="56"/>
        <end position="71"/>
    </location>
</feature>
<evidence type="ECO:0008006" key="4">
    <source>
        <dbReference type="Google" id="ProtNLM"/>
    </source>
</evidence>
<proteinExistence type="predicted"/>
<organism evidence="2 3">
    <name type="scientific">Schizothecium vesticola</name>
    <dbReference type="NCBI Taxonomy" id="314040"/>
    <lineage>
        <taxon>Eukaryota</taxon>
        <taxon>Fungi</taxon>
        <taxon>Dikarya</taxon>
        <taxon>Ascomycota</taxon>
        <taxon>Pezizomycotina</taxon>
        <taxon>Sordariomycetes</taxon>
        <taxon>Sordariomycetidae</taxon>
        <taxon>Sordariales</taxon>
        <taxon>Schizotheciaceae</taxon>
        <taxon>Schizothecium</taxon>
    </lineage>
</organism>
<gene>
    <name evidence="2" type="ORF">B0T18DRAFT_426252</name>
</gene>
<name>A0AA40F628_9PEZI</name>
<feature type="region of interest" description="Disordered" evidence="1">
    <location>
        <begin position="1"/>
        <end position="123"/>
    </location>
</feature>